<feature type="region of interest" description="Disordered" evidence="2">
    <location>
        <begin position="215"/>
        <end position="236"/>
    </location>
</feature>
<organism evidence="3 5">
    <name type="scientific">Clupea harengus</name>
    <name type="common">Atlantic herring</name>
    <dbReference type="NCBI Taxonomy" id="7950"/>
    <lineage>
        <taxon>Eukaryota</taxon>
        <taxon>Metazoa</taxon>
        <taxon>Chordata</taxon>
        <taxon>Craniata</taxon>
        <taxon>Vertebrata</taxon>
        <taxon>Euteleostomi</taxon>
        <taxon>Actinopterygii</taxon>
        <taxon>Neopterygii</taxon>
        <taxon>Teleostei</taxon>
        <taxon>Clupei</taxon>
        <taxon>Clupeiformes</taxon>
        <taxon>Clupeoidei</taxon>
        <taxon>Clupeidae</taxon>
        <taxon>Clupea</taxon>
    </lineage>
</organism>
<feature type="coiled-coil region" evidence="1">
    <location>
        <begin position="86"/>
        <end position="130"/>
    </location>
</feature>
<dbReference type="KEGG" id="char:122133461"/>
<dbReference type="RefSeq" id="XP_042565645.1">
    <property type="nucleotide sequence ID" value="XM_042709711.1"/>
</dbReference>
<evidence type="ECO:0000313" key="3">
    <source>
        <dbReference type="Proteomes" id="UP000515152"/>
    </source>
</evidence>
<gene>
    <name evidence="4 5" type="primary">LOC122133461</name>
</gene>
<evidence type="ECO:0000313" key="5">
    <source>
        <dbReference type="RefSeq" id="XP_042565646.1"/>
    </source>
</evidence>
<dbReference type="Proteomes" id="UP000515152">
    <property type="component" value="Chromosome 14"/>
</dbReference>
<dbReference type="GeneID" id="122133461"/>
<proteinExistence type="predicted"/>
<keyword evidence="1" id="KW-0175">Coiled coil</keyword>
<evidence type="ECO:0000313" key="4">
    <source>
        <dbReference type="RefSeq" id="XP_042565645.1"/>
    </source>
</evidence>
<dbReference type="OrthoDB" id="10533081at2759"/>
<dbReference type="AlphaFoldDB" id="A0A8M1KNL1"/>
<name>A0A8M1KNL1_CLUHA</name>
<protein>
    <submittedName>
        <fullName evidence="4 5">Uncharacterized protein LOC122133461</fullName>
    </submittedName>
</protein>
<evidence type="ECO:0000256" key="2">
    <source>
        <dbReference type="SAM" id="MobiDB-lite"/>
    </source>
</evidence>
<keyword evidence="3" id="KW-1185">Reference proteome</keyword>
<reference evidence="4 5" key="1">
    <citation type="submission" date="2025-04" db="UniProtKB">
        <authorList>
            <consortium name="RefSeq"/>
        </authorList>
    </citation>
    <scope>IDENTIFICATION</scope>
</reference>
<feature type="coiled-coil region" evidence="1">
    <location>
        <begin position="272"/>
        <end position="304"/>
    </location>
</feature>
<sequence length="364" mass="41847">MNIGKEVTTTCVMERTGGEREGVEDLYQDFEKIKKILVEDGAEEDTPLNFINKAVQSDIEAALSEIRRCLTQEHITEIQRLVEKIMEDETSRKSEQEKRASDLREIEGFLEVLEQRCINLNSLLQDQKELHRMDMRALERVRVQERAEWERQMTEKEEDFLSSLLYSAISREMVMKDPRNQAKRQGTISLSLSGAVGNPPVRSMHQRPCRRLSSSISHQNVRDQASPRVNPSTSISGKKNVVSTCISRLWNNAHKMYEGSATSIQEARDLKIAKLEERVRKAEMKRLQRVKERAEKANNDINMSGDTRQDVVKNTENDMEAITEGFGIAQPASSVSLMSIFRCKKDFRSKMLLIKDYLTVHVLK</sequence>
<dbReference type="RefSeq" id="XP_042565646.1">
    <property type="nucleotide sequence ID" value="XM_042709712.1"/>
</dbReference>
<evidence type="ECO:0000256" key="1">
    <source>
        <dbReference type="SAM" id="Coils"/>
    </source>
</evidence>
<accession>A0A8M1KNL1</accession>